<dbReference type="PANTHER" id="PTHR43179">
    <property type="entry name" value="RHAMNOSYLTRANSFERASE WBBL"/>
    <property type="match status" value="1"/>
</dbReference>
<dbReference type="EMBL" id="QNRK01000002">
    <property type="protein sequence ID" value="RBP17737.1"/>
    <property type="molecule type" value="Genomic_DNA"/>
</dbReference>
<keyword evidence="5" id="KW-1185">Reference proteome</keyword>
<keyword evidence="1" id="KW-0175">Coiled coil</keyword>
<dbReference type="InterPro" id="IPR001173">
    <property type="entry name" value="Glyco_trans_2-like"/>
</dbReference>
<dbReference type="GO" id="GO:0008757">
    <property type="term" value="F:S-adenosylmethionine-dependent methyltransferase activity"/>
    <property type="evidence" value="ECO:0007669"/>
    <property type="project" value="InterPro"/>
</dbReference>
<feature type="coiled-coil region" evidence="1">
    <location>
        <begin position="276"/>
        <end position="303"/>
    </location>
</feature>
<proteinExistence type="predicted"/>
<dbReference type="Gene3D" id="3.90.550.10">
    <property type="entry name" value="Spore Coat Polysaccharide Biosynthesis Protein SpsA, Chain A"/>
    <property type="match status" value="1"/>
</dbReference>
<evidence type="ECO:0000256" key="1">
    <source>
        <dbReference type="SAM" id="Coils"/>
    </source>
</evidence>
<dbReference type="Pfam" id="PF08241">
    <property type="entry name" value="Methyltransf_11"/>
    <property type="match status" value="1"/>
</dbReference>
<dbReference type="SUPFAM" id="SSF53335">
    <property type="entry name" value="S-adenosyl-L-methionine-dependent methyltransferases"/>
    <property type="match status" value="1"/>
</dbReference>
<dbReference type="InterPro" id="IPR029063">
    <property type="entry name" value="SAM-dependent_MTases_sf"/>
</dbReference>
<reference evidence="4 5" key="1">
    <citation type="submission" date="2018-06" db="EMBL/GenBank/DDBJ databases">
        <title>Genomic Encyclopedia of Type Strains, Phase IV (KMG-IV): sequencing the most valuable type-strain genomes for metagenomic binning, comparative biology and taxonomic classification.</title>
        <authorList>
            <person name="Goeker M."/>
        </authorList>
    </citation>
    <scope>NUCLEOTIDE SEQUENCE [LARGE SCALE GENOMIC DNA]</scope>
    <source>
        <strain evidence="4 5">DSM 24875</strain>
    </source>
</reference>
<dbReference type="Gene3D" id="3.40.50.150">
    <property type="entry name" value="Vaccinia Virus protein VP39"/>
    <property type="match status" value="1"/>
</dbReference>
<feature type="domain" description="Methyltransferase type 11" evidence="3">
    <location>
        <begin position="50"/>
        <end position="143"/>
    </location>
</feature>
<dbReference type="SUPFAM" id="SSF53448">
    <property type="entry name" value="Nucleotide-diphospho-sugar transferases"/>
    <property type="match status" value="1"/>
</dbReference>
<dbReference type="AlphaFoldDB" id="A0A366FT31"/>
<dbReference type="Pfam" id="PF00535">
    <property type="entry name" value="Glycos_transf_2"/>
    <property type="match status" value="1"/>
</dbReference>
<gene>
    <name evidence="4" type="ORF">DFR50_102230</name>
</gene>
<organism evidence="4 5">
    <name type="scientific">Roseiarcus fermentans</name>
    <dbReference type="NCBI Taxonomy" id="1473586"/>
    <lineage>
        <taxon>Bacteria</taxon>
        <taxon>Pseudomonadati</taxon>
        <taxon>Pseudomonadota</taxon>
        <taxon>Alphaproteobacteria</taxon>
        <taxon>Hyphomicrobiales</taxon>
        <taxon>Roseiarcaceae</taxon>
        <taxon>Roseiarcus</taxon>
    </lineage>
</organism>
<keyword evidence="4" id="KW-0808">Transferase</keyword>
<evidence type="ECO:0000313" key="5">
    <source>
        <dbReference type="Proteomes" id="UP000253529"/>
    </source>
</evidence>
<dbReference type="Gene3D" id="3.40.50.2000">
    <property type="entry name" value="Glycogen Phosphorylase B"/>
    <property type="match status" value="1"/>
</dbReference>
<dbReference type="PANTHER" id="PTHR43179:SF7">
    <property type="entry name" value="RHAMNOSYLTRANSFERASE WBBL"/>
    <property type="match status" value="1"/>
</dbReference>
<evidence type="ECO:0000259" key="3">
    <source>
        <dbReference type="Pfam" id="PF08241"/>
    </source>
</evidence>
<name>A0A366FT31_9HYPH</name>
<protein>
    <submittedName>
        <fullName evidence="4">GT2 family glycosyltransferase</fullName>
    </submittedName>
</protein>
<evidence type="ECO:0000259" key="2">
    <source>
        <dbReference type="Pfam" id="PF00535"/>
    </source>
</evidence>
<dbReference type="RefSeq" id="WP_170153025.1">
    <property type="nucleotide sequence ID" value="NZ_QNRK01000002.1"/>
</dbReference>
<dbReference type="InterPro" id="IPR013216">
    <property type="entry name" value="Methyltransf_11"/>
</dbReference>
<dbReference type="InterPro" id="IPR029044">
    <property type="entry name" value="Nucleotide-diphossugar_trans"/>
</dbReference>
<sequence>MGEIYKMQKADEKLRFTGERVTFDTEGQAVYEHLHRYFFAREICRGLDVLDVASGEGYGGAYLAQTARSVVGVDISAESVTHADECYATSNLRYEVGNATSLNFADASFDAVVSFETIEHLDDQKAFLKEIRRVLRPKGLLIVSSPNRDLYSPVDTPPNPFHVRELTRDELLAALGAEFRFCMTFAQRPLTGTLLIAESGTEKDHVAHFRTFERRGQAHFESSEGLARPLYFLVVASNSSQVPLFSSVYIETGDVDASIRYRGIVDELRSTSNAAVQQAREAAANSEAEAERLRGRLASAIELGRKSEQNAAQNAWLHTQIRLLSDERDNVARELSKAYRRPWRPAKYLIYHYVLRALSAASGPFSREMAARLKRSAQKRSPTRFDRSGPGEVDVSAPVGPLPVMPIVRGGRILTQDDARLITRADVDEVSLPTHETPLVSVIIPSYGKAWLTLQCLRSIADNPPSTSFEVIVVDDASGDPDIELLRLVKGLRLEINTSNLGFLRSCNRAAEEARGDYLFLLNNDTLVCTDWLEPLLAVFQAFPDAGLAGSKLLFPDGSLQEAGGIVWNDGSAWNYGRSDDPAKPEYNYVRQADYISGCAILVPRPLWRELHGFDEHFVPGYCEDTDLAFRIRAAGKTVYYCPFSVVVHLEGASHGRDLTSGIKAYQVVNTKKLFERWRETLTAEHWPNGSHIMRARDRSRNRKIALIVDHYVPEPDQDAGSRAMMAVIRALLDWGYVLKFWPDNLNYSAEYTPLLQGLGIETLYGHYRSFGDWIRENGEEIALAVLSRPDVAARYVPELRAHSDATIAYYGHDLHFRRLGMEAEAKGDSELAAKAADMEALERSIWRAADIVIYLSEEEAAVAHQENARAAAIVPYAYDDFANARVPPQDREIIFVAGFGHTPNADAAVWLVNEILPKIVDKVPDARLAIVGSNPTEAVRALASDRVEVTGQVSEEELRARYASARLALVPLCTGAGVKSKVVEALREGLPLVTTSVGVQGLPGVEHIVVVADDAQRLADAGVELLRDNSLWAQVSRQQIEYARENFSLDAFSRSLEKALGRSI</sequence>
<evidence type="ECO:0000313" key="4">
    <source>
        <dbReference type="EMBL" id="RBP17737.1"/>
    </source>
</evidence>
<dbReference type="Pfam" id="PF13692">
    <property type="entry name" value="Glyco_trans_1_4"/>
    <property type="match status" value="1"/>
</dbReference>
<accession>A0A366FT31</accession>
<dbReference type="CDD" id="cd02440">
    <property type="entry name" value="AdoMet_MTases"/>
    <property type="match status" value="1"/>
</dbReference>
<dbReference type="SUPFAM" id="SSF53756">
    <property type="entry name" value="UDP-Glycosyltransferase/glycogen phosphorylase"/>
    <property type="match status" value="1"/>
</dbReference>
<feature type="domain" description="Glycosyltransferase 2-like" evidence="2">
    <location>
        <begin position="441"/>
        <end position="554"/>
    </location>
</feature>
<dbReference type="CDD" id="cd03801">
    <property type="entry name" value="GT4_PimA-like"/>
    <property type="match status" value="1"/>
</dbReference>
<dbReference type="CDD" id="cd04186">
    <property type="entry name" value="GT_2_like_c"/>
    <property type="match status" value="1"/>
</dbReference>
<dbReference type="Proteomes" id="UP000253529">
    <property type="component" value="Unassembled WGS sequence"/>
</dbReference>
<comment type="caution">
    <text evidence="4">The sequence shown here is derived from an EMBL/GenBank/DDBJ whole genome shotgun (WGS) entry which is preliminary data.</text>
</comment>